<evidence type="ECO:0000313" key="1">
    <source>
        <dbReference type="EMBL" id="MDH6279708.1"/>
    </source>
</evidence>
<proteinExistence type="predicted"/>
<dbReference type="Proteomes" id="UP001160334">
    <property type="component" value="Unassembled WGS sequence"/>
</dbReference>
<keyword evidence="2" id="KW-1185">Reference proteome</keyword>
<protein>
    <submittedName>
        <fullName evidence="1">Uncharacterized protein</fullName>
    </submittedName>
</protein>
<gene>
    <name evidence="1" type="ORF">M2280_000917</name>
</gene>
<name>A0ABT6M5X0_9NOCA</name>
<organism evidence="1 2">
    <name type="scientific">Prescottella agglutinans</name>
    <dbReference type="NCBI Taxonomy" id="1644129"/>
    <lineage>
        <taxon>Bacteria</taxon>
        <taxon>Bacillati</taxon>
        <taxon>Actinomycetota</taxon>
        <taxon>Actinomycetes</taxon>
        <taxon>Mycobacteriales</taxon>
        <taxon>Nocardiaceae</taxon>
        <taxon>Prescottella</taxon>
    </lineage>
</organism>
<evidence type="ECO:0000313" key="2">
    <source>
        <dbReference type="Proteomes" id="UP001160334"/>
    </source>
</evidence>
<sequence>MAVKEFPDDEGAVWFEDSRDFADRGSRCGNLAEDGHHVHRVEGVVVERKCRRVGLHGVDVGEIAAGALACDVVDHVGLDVDDVETAGVAQSTCHVHRLQPCSWTDFQYSLAGSWFELPLEMLVGQVWKFDVEKSALRVRVRCTIGQQCGYRKGDSEGSQ</sequence>
<comment type="caution">
    <text evidence="1">The sequence shown here is derived from an EMBL/GenBank/DDBJ whole genome shotgun (WGS) entry which is preliminary data.</text>
</comment>
<accession>A0ABT6M5X0</accession>
<dbReference type="EMBL" id="JARXVC010000002">
    <property type="protein sequence ID" value="MDH6279708.1"/>
    <property type="molecule type" value="Genomic_DNA"/>
</dbReference>
<reference evidence="1 2" key="1">
    <citation type="submission" date="2023-04" db="EMBL/GenBank/DDBJ databases">
        <title>Forest soil microbial communities from Buena Vista Peninsula, Colon Province, Panama.</title>
        <authorList>
            <person name="Bouskill N."/>
        </authorList>
    </citation>
    <scope>NUCLEOTIDE SEQUENCE [LARGE SCALE GENOMIC DNA]</scope>
    <source>
        <strain evidence="1 2">CFH S0262</strain>
    </source>
</reference>